<evidence type="ECO:0000259" key="6">
    <source>
        <dbReference type="Pfam" id="PF03109"/>
    </source>
</evidence>
<comment type="similarity">
    <text evidence="1">Belongs to the protein kinase superfamily. ADCK protein kinase family.</text>
</comment>
<name>A0AAD4LD46_9AGAM</name>
<dbReference type="InterPro" id="IPR011009">
    <property type="entry name" value="Kinase-like_dom_sf"/>
</dbReference>
<dbReference type="Pfam" id="PF03109">
    <property type="entry name" value="ABC1"/>
    <property type="match status" value="1"/>
</dbReference>
<dbReference type="GO" id="GO:0016740">
    <property type="term" value="F:transferase activity"/>
    <property type="evidence" value="ECO:0007669"/>
    <property type="project" value="UniProtKB-KW"/>
</dbReference>
<evidence type="ECO:0000256" key="1">
    <source>
        <dbReference type="ARBA" id="ARBA00009670"/>
    </source>
</evidence>
<comment type="caution">
    <text evidence="7">The sequence shown here is derived from an EMBL/GenBank/DDBJ whole genome shotgun (WGS) entry which is preliminary data.</text>
</comment>
<organism evidence="7 8">
    <name type="scientific">Lactarius akahatsu</name>
    <dbReference type="NCBI Taxonomy" id="416441"/>
    <lineage>
        <taxon>Eukaryota</taxon>
        <taxon>Fungi</taxon>
        <taxon>Dikarya</taxon>
        <taxon>Basidiomycota</taxon>
        <taxon>Agaricomycotina</taxon>
        <taxon>Agaricomycetes</taxon>
        <taxon>Russulales</taxon>
        <taxon>Russulaceae</taxon>
        <taxon>Lactarius</taxon>
    </lineage>
</organism>
<evidence type="ECO:0000256" key="2">
    <source>
        <dbReference type="ARBA" id="ARBA00022679"/>
    </source>
</evidence>
<dbReference type="AlphaFoldDB" id="A0AAD4LD46"/>
<protein>
    <submittedName>
        <fullName evidence="7">ABC1 family-domain-containing protein</fullName>
    </submittedName>
</protein>
<keyword evidence="8" id="KW-1185">Reference proteome</keyword>
<dbReference type="InterPro" id="IPR051409">
    <property type="entry name" value="Atypical_kinase_ADCK"/>
</dbReference>
<reference evidence="7" key="1">
    <citation type="submission" date="2022-01" db="EMBL/GenBank/DDBJ databases">
        <title>Comparative genomics reveals a dynamic genome evolution in the ectomycorrhizal milk-cap (Lactarius) mushrooms.</title>
        <authorList>
            <consortium name="DOE Joint Genome Institute"/>
            <person name="Lebreton A."/>
            <person name="Tang N."/>
            <person name="Kuo A."/>
            <person name="LaButti K."/>
            <person name="Drula E."/>
            <person name="Barry K."/>
            <person name="Clum A."/>
            <person name="Lipzen A."/>
            <person name="Mousain D."/>
            <person name="Ng V."/>
            <person name="Wang R."/>
            <person name="Wang X."/>
            <person name="Dai Y."/>
            <person name="Henrissat B."/>
            <person name="Grigoriev I.V."/>
            <person name="Guerin-Laguette A."/>
            <person name="Yu F."/>
            <person name="Martin F.M."/>
        </authorList>
    </citation>
    <scope>NUCLEOTIDE SEQUENCE</scope>
    <source>
        <strain evidence="7">QP</strain>
    </source>
</reference>
<sequence>MPPGAAYNWLTVAHSALQVLDHALIYRAGQVQLTRARVLQNQRHSREECEDNQGVDEPASPPQAFAQQSSLHQANEAWLRQLQVAEIPLPYLSGTVQEATTTASSATRLTPRESSSVATAFLTEAEAEPLGPLVLEAEAETLQRHDPLPQGLPTQDALPTISVDFPINRLQELPPRPESERRLQSSKVPSSRIGRLFHYGGLAASLGYGAASEFLRRSTTSTNSTDPPPSLMMTEANLTRLVSKLTRMRGAALKVGQFLSIQDTHVLPPELDRVFRRVQDSAHYMPNWQMEGVMTCSLGPAWRSSFTDFNPIPFAAASIGQVHHATLAAQASPTGRPEHVAVKIQFPNIAESVASDLGYIRLLLTAGRLLPRGLFLDKTLTVMKEELADECNYAREAACMRSFGSAGRLGDDERFKVPWVWDGSTDRVLVMEHVDGTSVGGDAVHRLPQEDRDEIAARVIELCLKELFTFREMQTDPNWSNFLWNAKTRQVELVDFGATRSYSHAFIDNWLRLLLAAAGPDREGCLRWSLELGYLTGEENDIMNDAHVESLQLLATPFRKETPQPFAFGPGSTWAGITADIRERIPLMLDHRLTPPPRETYSLNRKLSGAFLLASRLRATVDCKKLWDGVVGDYKFTTNPS</sequence>
<dbReference type="CDD" id="cd13970">
    <property type="entry name" value="ABC1_ADCK3"/>
    <property type="match status" value="1"/>
</dbReference>
<dbReference type="InterPro" id="IPR004147">
    <property type="entry name" value="ABC1_dom"/>
</dbReference>
<evidence type="ECO:0000313" key="7">
    <source>
        <dbReference type="EMBL" id="KAH8987278.1"/>
    </source>
</evidence>
<dbReference type="InterPro" id="IPR034646">
    <property type="entry name" value="ADCK3_dom"/>
</dbReference>
<accession>A0AAD4LD46</accession>
<dbReference type="SUPFAM" id="SSF56112">
    <property type="entry name" value="Protein kinase-like (PK-like)"/>
    <property type="match status" value="1"/>
</dbReference>
<keyword evidence="2" id="KW-0808">Transferase</keyword>
<dbReference type="Proteomes" id="UP001201163">
    <property type="component" value="Unassembled WGS sequence"/>
</dbReference>
<dbReference type="PANTHER" id="PTHR43851:SF3">
    <property type="entry name" value="COENZYME Q8"/>
    <property type="match status" value="1"/>
</dbReference>
<evidence type="ECO:0000256" key="3">
    <source>
        <dbReference type="ARBA" id="ARBA00022741"/>
    </source>
</evidence>
<gene>
    <name evidence="7" type="ORF">EDB92DRAFT_1936089</name>
</gene>
<feature type="domain" description="ABC1 atypical kinase-like" evidence="6">
    <location>
        <begin position="277"/>
        <end position="526"/>
    </location>
</feature>
<dbReference type="GO" id="GO:0005524">
    <property type="term" value="F:ATP binding"/>
    <property type="evidence" value="ECO:0007669"/>
    <property type="project" value="UniProtKB-KW"/>
</dbReference>
<evidence type="ECO:0000256" key="5">
    <source>
        <dbReference type="SAM" id="MobiDB-lite"/>
    </source>
</evidence>
<evidence type="ECO:0000313" key="8">
    <source>
        <dbReference type="Proteomes" id="UP001201163"/>
    </source>
</evidence>
<keyword evidence="3" id="KW-0547">Nucleotide-binding</keyword>
<dbReference type="PANTHER" id="PTHR43851">
    <property type="match status" value="1"/>
</dbReference>
<dbReference type="GO" id="GO:0006744">
    <property type="term" value="P:ubiquinone biosynthetic process"/>
    <property type="evidence" value="ECO:0007669"/>
    <property type="project" value="TreeGrafter"/>
</dbReference>
<proteinExistence type="inferred from homology"/>
<evidence type="ECO:0000256" key="4">
    <source>
        <dbReference type="ARBA" id="ARBA00022840"/>
    </source>
</evidence>
<dbReference type="EMBL" id="JAKELL010000048">
    <property type="protein sequence ID" value="KAH8987278.1"/>
    <property type="molecule type" value="Genomic_DNA"/>
</dbReference>
<feature type="region of interest" description="Disordered" evidence="5">
    <location>
        <begin position="42"/>
        <end position="69"/>
    </location>
</feature>
<keyword evidence="4" id="KW-0067">ATP-binding</keyword>